<keyword evidence="2" id="KW-1185">Reference proteome</keyword>
<protein>
    <submittedName>
        <fullName evidence="1">Uncharacterized protein</fullName>
    </submittedName>
</protein>
<comment type="caution">
    <text evidence="1">The sequence shown here is derived from an EMBL/GenBank/DDBJ whole genome shotgun (WGS) entry which is preliminary data.</text>
</comment>
<name>A0ABR8DWR9_9NOSO</name>
<gene>
    <name evidence="1" type="ORF">H6G97_31960</name>
</gene>
<dbReference type="Proteomes" id="UP000623440">
    <property type="component" value="Unassembled WGS sequence"/>
</dbReference>
<dbReference type="RefSeq" id="WP_190944447.1">
    <property type="nucleotide sequence ID" value="NZ_JACJSI010000122.1"/>
</dbReference>
<reference evidence="1 2" key="1">
    <citation type="journal article" date="2020" name="ISME J.">
        <title>Comparative genomics reveals insights into cyanobacterial evolution and habitat adaptation.</title>
        <authorList>
            <person name="Chen M.Y."/>
            <person name="Teng W.K."/>
            <person name="Zhao L."/>
            <person name="Hu C.X."/>
            <person name="Zhou Y.K."/>
            <person name="Han B.P."/>
            <person name="Song L.R."/>
            <person name="Shu W.S."/>
        </authorList>
    </citation>
    <scope>NUCLEOTIDE SEQUENCE [LARGE SCALE GENOMIC DNA]</scope>
    <source>
        <strain evidence="1 2">FACHB-838</strain>
    </source>
</reference>
<evidence type="ECO:0000313" key="2">
    <source>
        <dbReference type="Proteomes" id="UP000623440"/>
    </source>
</evidence>
<proteinExistence type="predicted"/>
<accession>A0ABR8DWR9</accession>
<dbReference type="EMBL" id="JACJSI010000122">
    <property type="protein sequence ID" value="MBD2533912.1"/>
    <property type="molecule type" value="Genomic_DNA"/>
</dbReference>
<organism evidence="1 2">
    <name type="scientific">Nostoc flagelliforme FACHB-838</name>
    <dbReference type="NCBI Taxonomy" id="2692904"/>
    <lineage>
        <taxon>Bacteria</taxon>
        <taxon>Bacillati</taxon>
        <taxon>Cyanobacteriota</taxon>
        <taxon>Cyanophyceae</taxon>
        <taxon>Nostocales</taxon>
        <taxon>Nostocaceae</taxon>
        <taxon>Nostoc</taxon>
    </lineage>
</organism>
<evidence type="ECO:0000313" key="1">
    <source>
        <dbReference type="EMBL" id="MBD2533912.1"/>
    </source>
</evidence>
<sequence>MNPEAKHIVSELRREFYSNFVAAMNMPVNITGTSYSNNSPIASWIDHRQRLNYINVYAYTAPDEFVPLCPFILRLGINKSAGRVMVLRKGQVCRGLNLVWDFELTVLPKEILDFLPWIVKLVESHDKGSPLLIESPPHSFELKVSEVELFNNAWTQQAWLLANS</sequence>